<evidence type="ECO:0000313" key="3">
    <source>
        <dbReference type="EMBL" id="MCD2424655.1"/>
    </source>
</evidence>
<proteinExistence type="predicted"/>
<dbReference type="SUPFAM" id="SSF56935">
    <property type="entry name" value="Porins"/>
    <property type="match status" value="1"/>
</dbReference>
<feature type="chain" id="PRO_5047488882" evidence="1">
    <location>
        <begin position="28"/>
        <end position="986"/>
    </location>
</feature>
<reference evidence="3 4" key="1">
    <citation type="submission" date="2021-11" db="EMBL/GenBank/DDBJ databases">
        <title>Genomic of Niabella pedocola.</title>
        <authorList>
            <person name="Wu T."/>
        </authorList>
    </citation>
    <scope>NUCLEOTIDE SEQUENCE [LARGE SCALE GENOMIC DNA]</scope>
    <source>
        <strain evidence="3 4">JCM 31011</strain>
    </source>
</reference>
<feature type="domain" description="TonB-dependent receptor plug" evidence="2">
    <location>
        <begin position="64"/>
        <end position="180"/>
    </location>
</feature>
<name>A0ABS8PUA6_9BACT</name>
<dbReference type="Pfam" id="PF07715">
    <property type="entry name" value="Plug"/>
    <property type="match status" value="1"/>
</dbReference>
<evidence type="ECO:0000256" key="1">
    <source>
        <dbReference type="SAM" id="SignalP"/>
    </source>
</evidence>
<accession>A0ABS8PUA6</accession>
<dbReference type="EMBL" id="JAJNEC010000005">
    <property type="protein sequence ID" value="MCD2424655.1"/>
    <property type="molecule type" value="Genomic_DNA"/>
</dbReference>
<comment type="caution">
    <text evidence="3">The sequence shown here is derived from an EMBL/GenBank/DDBJ whole genome shotgun (WGS) entry which is preliminary data.</text>
</comment>
<keyword evidence="1" id="KW-0732">Signal</keyword>
<evidence type="ECO:0000259" key="2">
    <source>
        <dbReference type="Pfam" id="PF07715"/>
    </source>
</evidence>
<sequence>MRIKRFLRLEGFLLFVCFMTALGRLHAQDSTATDSEQDSLITNANKESEFGYEPAKIPVRFKKTAINAVPMNLITNQPYISVAQMLKGNAAGVYVQEPSGEPGTLTNILIHGAGAPLLSNRELYDQQAVVYIDGIPQITRNPFVYDIQKYDFNPIGSATDVLAILNQNNIESIEVINDPVRLASLGPLASKGAIWVTTTPAVPRNIGIAVNSYFGVVPSPNVSVTNAAYENDFRRPFYNQFGNASRRLNYPAFLRDSTNADYYGPSNWTDLYYENTPIYSADASVTAGTGRATLRGFVSALKNANSADKTSINRYNAALSMNVVPYEWLSFSTKIDYNWLSRKRNRNITDRLAEIRYTPDLTNPLTPNKNLYGAYLSAFNGALDNNVNHVLNGYLATAIKFGNFNYQGRIALNYGEEFRDAFWPTVLNEGTNFVSNYFGANQRLDLSNILSYKLDVDANNSITIYGGQHYYKDDYKYNYAYAYNGPNDFIKINVVDYDASQADYLQSKGFIPYFFPSMMSTSLTSFDGNAVWDLGNKLKAHVLVRRDGSSTMQLGYKWFTGYGGSLDWDIKETLLKDQDKFSTLYINGGWSRLGKTYSDDRFSSGPQYRADLGWGNEPTLGSINGIAGLSRPYSTGWVGYEIPWQYVDNFNIGVGAGMAHDKLKVVLNAYNRDDKNGLFAMPVPVEYGYNSAYKTGLVVNNKGVDISIDATISAAASHKMGWVLNANLNYNQNKLKALPGGVNEVVIGRNKFVVGERIDQFWVFENQGTFSGTSDIPQKNGVTFNYQGVPFQIGDAKWRDVNSDNVINNDDKVLKGNYLPKMSGGLGSTLSYKALSLDFQFYFALGRKVLNQYASKRLDFINTEVANDINSIKEITYWEKKMDLTGYPMYNPWSDVVPYRLEQDIFLDDASYAKLRTVSLGFDFSKMPGQASNVFKRSMIYITGTNLATFTKFKGDDPELATYNGLYTGNALPMPRSVILGFRLSF</sequence>
<keyword evidence="4" id="KW-1185">Reference proteome</keyword>
<dbReference type="InterPro" id="IPR012910">
    <property type="entry name" value="Plug_dom"/>
</dbReference>
<dbReference type="Gene3D" id="2.170.130.10">
    <property type="entry name" value="TonB-dependent receptor, plug domain"/>
    <property type="match status" value="1"/>
</dbReference>
<dbReference type="Proteomes" id="UP001199816">
    <property type="component" value="Unassembled WGS sequence"/>
</dbReference>
<dbReference type="RefSeq" id="WP_231006866.1">
    <property type="nucleotide sequence ID" value="NZ_JAJNEC010000005.1"/>
</dbReference>
<gene>
    <name evidence="3" type="ORF">LQ567_17875</name>
</gene>
<evidence type="ECO:0000313" key="4">
    <source>
        <dbReference type="Proteomes" id="UP001199816"/>
    </source>
</evidence>
<protein>
    <submittedName>
        <fullName evidence="3">Plug domain-containing protein</fullName>
    </submittedName>
</protein>
<organism evidence="3 4">
    <name type="scientific">Niabella pedocola</name>
    <dbReference type="NCBI Taxonomy" id="1752077"/>
    <lineage>
        <taxon>Bacteria</taxon>
        <taxon>Pseudomonadati</taxon>
        <taxon>Bacteroidota</taxon>
        <taxon>Chitinophagia</taxon>
        <taxon>Chitinophagales</taxon>
        <taxon>Chitinophagaceae</taxon>
        <taxon>Niabella</taxon>
    </lineage>
</organism>
<feature type="signal peptide" evidence="1">
    <location>
        <begin position="1"/>
        <end position="27"/>
    </location>
</feature>
<dbReference type="InterPro" id="IPR037066">
    <property type="entry name" value="Plug_dom_sf"/>
</dbReference>